<evidence type="ECO:0000313" key="2">
    <source>
        <dbReference type="Proteomes" id="UP000245207"/>
    </source>
</evidence>
<organism evidence="1 2">
    <name type="scientific">Artemisia annua</name>
    <name type="common">Sweet wormwood</name>
    <dbReference type="NCBI Taxonomy" id="35608"/>
    <lineage>
        <taxon>Eukaryota</taxon>
        <taxon>Viridiplantae</taxon>
        <taxon>Streptophyta</taxon>
        <taxon>Embryophyta</taxon>
        <taxon>Tracheophyta</taxon>
        <taxon>Spermatophyta</taxon>
        <taxon>Magnoliopsida</taxon>
        <taxon>eudicotyledons</taxon>
        <taxon>Gunneridae</taxon>
        <taxon>Pentapetalae</taxon>
        <taxon>asterids</taxon>
        <taxon>campanulids</taxon>
        <taxon>Asterales</taxon>
        <taxon>Asteraceae</taxon>
        <taxon>Asteroideae</taxon>
        <taxon>Anthemideae</taxon>
        <taxon>Artemisiinae</taxon>
        <taxon>Artemisia</taxon>
    </lineage>
</organism>
<dbReference type="Proteomes" id="UP000245207">
    <property type="component" value="Unassembled WGS sequence"/>
</dbReference>
<dbReference type="EMBL" id="PKPP01000132">
    <property type="protein sequence ID" value="PWA97290.1"/>
    <property type="molecule type" value="Genomic_DNA"/>
</dbReference>
<keyword evidence="2" id="KW-1185">Reference proteome</keyword>
<accession>A0A2U1QH04</accession>
<proteinExistence type="predicted"/>
<dbReference type="AlphaFoldDB" id="A0A2U1QH04"/>
<comment type="caution">
    <text evidence="1">The sequence shown here is derived from an EMBL/GenBank/DDBJ whole genome shotgun (WGS) entry which is preliminary data.</text>
</comment>
<protein>
    <submittedName>
        <fullName evidence="1">Uncharacterized protein</fullName>
    </submittedName>
</protein>
<sequence>MNTPNVTSGSLPKLTPRRSCSVVRTEVHRSTHICTEVHRYVEKAMPQVYEQMQPSATVTSQMADMQNQINHLRELVVHLKSDGFTHMTDMDADIPPSSSFVDQMACMQRQITGLQKCIRQIMSDKKSTQNDDNMDVDHDSKACLQRQRRLLQLLEVVVL</sequence>
<gene>
    <name evidence="1" type="ORF">CTI12_AA030470</name>
</gene>
<name>A0A2U1QH04_ARTAN</name>
<reference evidence="1 2" key="1">
    <citation type="journal article" date="2018" name="Mol. Plant">
        <title>The genome of Artemisia annua provides insight into the evolution of Asteraceae family and artemisinin biosynthesis.</title>
        <authorList>
            <person name="Shen Q."/>
            <person name="Zhang L."/>
            <person name="Liao Z."/>
            <person name="Wang S."/>
            <person name="Yan T."/>
            <person name="Shi P."/>
            <person name="Liu M."/>
            <person name="Fu X."/>
            <person name="Pan Q."/>
            <person name="Wang Y."/>
            <person name="Lv Z."/>
            <person name="Lu X."/>
            <person name="Zhang F."/>
            <person name="Jiang W."/>
            <person name="Ma Y."/>
            <person name="Chen M."/>
            <person name="Hao X."/>
            <person name="Li L."/>
            <person name="Tang Y."/>
            <person name="Lv G."/>
            <person name="Zhou Y."/>
            <person name="Sun X."/>
            <person name="Brodelius P.E."/>
            <person name="Rose J.K.C."/>
            <person name="Tang K."/>
        </authorList>
    </citation>
    <scope>NUCLEOTIDE SEQUENCE [LARGE SCALE GENOMIC DNA]</scope>
    <source>
        <strain evidence="2">cv. Huhao1</strain>
        <tissue evidence="1">Leaf</tissue>
    </source>
</reference>
<evidence type="ECO:0000313" key="1">
    <source>
        <dbReference type="EMBL" id="PWA97290.1"/>
    </source>
</evidence>